<evidence type="ECO:0000256" key="1">
    <source>
        <dbReference type="SAM" id="SignalP"/>
    </source>
</evidence>
<feature type="signal peptide" evidence="1">
    <location>
        <begin position="1"/>
        <end position="20"/>
    </location>
</feature>
<keyword evidence="3" id="KW-1185">Reference proteome</keyword>
<organism evidence="2 3">
    <name type="scientific">Cuscuta australis</name>
    <dbReference type="NCBI Taxonomy" id="267555"/>
    <lineage>
        <taxon>Eukaryota</taxon>
        <taxon>Viridiplantae</taxon>
        <taxon>Streptophyta</taxon>
        <taxon>Embryophyta</taxon>
        <taxon>Tracheophyta</taxon>
        <taxon>Spermatophyta</taxon>
        <taxon>Magnoliopsida</taxon>
        <taxon>eudicotyledons</taxon>
        <taxon>Gunneridae</taxon>
        <taxon>Pentapetalae</taxon>
        <taxon>asterids</taxon>
        <taxon>lamiids</taxon>
        <taxon>Solanales</taxon>
        <taxon>Convolvulaceae</taxon>
        <taxon>Cuscuteae</taxon>
        <taxon>Cuscuta</taxon>
        <taxon>Cuscuta subgen. Grammica</taxon>
        <taxon>Cuscuta sect. Cleistogrammica</taxon>
    </lineage>
</organism>
<dbReference type="InterPro" id="IPR053313">
    <property type="entry name" value="RGF"/>
</dbReference>
<keyword evidence="1" id="KW-0732">Signal</keyword>
<dbReference type="Proteomes" id="UP000249390">
    <property type="component" value="Unassembled WGS sequence"/>
</dbReference>
<sequence length="157" mass="17749">MSSLVVYVFLCSLYLHACTARPLGMVPHSKQNNPTLLMSPEDEKMVLKKRFSVNNNNNNKEKASTYETLKKVDDQEHIRGENEGSIIFSIREFLLHKLQIKGTKEGRSALQISPAPPAARVVFHNTAAGAMGKEEEVFSMDYTQPRRSPPIHNTRRP</sequence>
<dbReference type="PANTHER" id="PTHR34961">
    <property type="entry name" value="TRANSMEMBRANE PROTEIN"/>
    <property type="match status" value="1"/>
</dbReference>
<name>A0A328EAM5_9ASTE</name>
<gene>
    <name evidence="2" type="ORF">DM860_001818</name>
</gene>
<dbReference type="PANTHER" id="PTHR34961:SF7">
    <property type="entry name" value="TRANSMEMBRANE PROTEIN"/>
    <property type="match status" value="1"/>
</dbReference>
<accession>A0A328EAM5</accession>
<proteinExistence type="predicted"/>
<reference evidence="2 3" key="1">
    <citation type="submission" date="2018-06" db="EMBL/GenBank/DDBJ databases">
        <title>The Genome of Cuscuta australis (Dodder) Provides Insight into the Evolution of Plant Parasitism.</title>
        <authorList>
            <person name="Liu H."/>
        </authorList>
    </citation>
    <scope>NUCLEOTIDE SEQUENCE [LARGE SCALE GENOMIC DNA]</scope>
    <source>
        <strain evidence="3">cv. Yunnan</strain>
        <tissue evidence="2">Vines</tissue>
    </source>
</reference>
<evidence type="ECO:0000313" key="3">
    <source>
        <dbReference type="Proteomes" id="UP000249390"/>
    </source>
</evidence>
<comment type="caution">
    <text evidence="2">The sequence shown here is derived from an EMBL/GenBank/DDBJ whole genome shotgun (WGS) entry which is preliminary data.</text>
</comment>
<feature type="chain" id="PRO_5016468288" evidence="1">
    <location>
        <begin position="21"/>
        <end position="157"/>
    </location>
</feature>
<dbReference type="AlphaFoldDB" id="A0A328EAM5"/>
<dbReference type="EMBL" id="NQVE01000009">
    <property type="protein sequence ID" value="RAL54690.1"/>
    <property type="molecule type" value="Genomic_DNA"/>
</dbReference>
<evidence type="ECO:0000313" key="2">
    <source>
        <dbReference type="EMBL" id="RAL54690.1"/>
    </source>
</evidence>
<protein>
    <submittedName>
        <fullName evidence="2">Uncharacterized protein</fullName>
    </submittedName>
</protein>